<dbReference type="PROSITE" id="PS50156">
    <property type="entry name" value="SSD"/>
    <property type="match status" value="2"/>
</dbReference>
<dbReference type="Gene3D" id="1.20.1640.10">
    <property type="entry name" value="Multidrug efflux transporter AcrB transmembrane domain"/>
    <property type="match status" value="2"/>
</dbReference>
<evidence type="ECO:0000256" key="7">
    <source>
        <dbReference type="SAM" id="MobiDB-lite"/>
    </source>
</evidence>
<protein>
    <submittedName>
        <fullName evidence="10">MMPL family transporter</fullName>
    </submittedName>
</protein>
<dbReference type="OrthoDB" id="3445880at2"/>
<proteinExistence type="inferred from homology"/>
<dbReference type="PANTHER" id="PTHR33406:SF11">
    <property type="entry name" value="MEMBRANE PROTEIN SCO6666-RELATED"/>
    <property type="match status" value="1"/>
</dbReference>
<dbReference type="GO" id="GO:0005886">
    <property type="term" value="C:plasma membrane"/>
    <property type="evidence" value="ECO:0007669"/>
    <property type="project" value="UniProtKB-SubCell"/>
</dbReference>
<keyword evidence="11" id="KW-1185">Reference proteome</keyword>
<dbReference type="InterPro" id="IPR004869">
    <property type="entry name" value="MMPL_dom"/>
</dbReference>
<dbReference type="PANTHER" id="PTHR33406">
    <property type="entry name" value="MEMBRANE PROTEIN MJ1562-RELATED"/>
    <property type="match status" value="1"/>
</dbReference>
<evidence type="ECO:0000313" key="10">
    <source>
        <dbReference type="EMBL" id="TQF02545.1"/>
    </source>
</evidence>
<evidence type="ECO:0000313" key="11">
    <source>
        <dbReference type="Proteomes" id="UP000319103"/>
    </source>
</evidence>
<dbReference type="SUPFAM" id="SSF82866">
    <property type="entry name" value="Multidrug efflux transporter AcrB transmembrane domain"/>
    <property type="match status" value="2"/>
</dbReference>
<comment type="subcellular location">
    <subcellularLocation>
        <location evidence="1">Cell membrane</location>
        <topology evidence="1">Multi-pass membrane protein</topology>
    </subcellularLocation>
</comment>
<evidence type="ECO:0000256" key="2">
    <source>
        <dbReference type="ARBA" id="ARBA00010157"/>
    </source>
</evidence>
<sequence length="740" mass="76241">MPTLLHRLGRLAYRHRRRVLALWLAAIAAVVGCMLAFGGPGKLDDTFTIPGSQSQQALDRLKTDFPAFSGTSAQVVFTAPAGHKVTDPPEQAAIHAALTAAQSAPQVAKVVDPAAAHAVSADGSTAIAQVQYEVTSGGLKSGSVDQLRTAVDSAQQSGLDVQVGGNAAQTKAKQGASDLIGVGVAMLVLALTFGSLLSAGLPLLSAIAGVATAIAGVLAFTGVTAISSTAQSLALMIGLAVGIDYALFIVSRHRAQLAHGTTPEESAALAVGTAGSAVVFAGLTVVIAMAGLTVVGIPYLTVMGLSAAAAVLIAVLVAITLLPALLGFAGARLKPRPRSRAMRREQALARTDGRPANAGERWFRLVTRRPLITIALVLAAVGALAWPAHSLRMALPDNGTAPAHSSERLAYDQISKEFGPGFNGPLLVLADTSHSADPSAATHQIVDSIKALPGVSAVGNPVANPAAHTALIQVVPTGGPADQSTKDLVSAIRGDAATITQQTGATIGVTGTTAVSIDVSAKLNAALIPFAAVVVGLSLLLLLLVFRSLVVPLKAAAGFLLSIAATLGAAVGVFQWGHFAHLIGVDKAGPVSSFLPIILLAVLFGLAMDYEVFLVSRMREAYVHHRQPLRAVHEGARHSARVVTAAALIMIAVFASFLGSDSLMLKQIALALAIGVALDAFVIRMTFVPAVLALTRHAAWWLPRRLARLLPDLDIEGERLQHRTGQPEATVHQLHPTAGR</sequence>
<feature type="transmembrane region" description="Helical" evidence="8">
    <location>
        <begin position="271"/>
        <end position="301"/>
    </location>
</feature>
<reference evidence="10 11" key="1">
    <citation type="submission" date="2019-06" db="EMBL/GenBank/DDBJ databases">
        <title>Description of Kitasatospora acidophila sp. nov. isolated from pine grove soil, and reclassification of Streptomyces novaecaesareae to Kitasatospora novaeceasareae comb. nov.</title>
        <authorList>
            <person name="Kim M.J."/>
        </authorList>
    </citation>
    <scope>NUCLEOTIDE SEQUENCE [LARGE SCALE GENOMIC DNA]</scope>
    <source>
        <strain evidence="10 11">MMS16-CNU292</strain>
    </source>
</reference>
<feature type="transmembrane region" description="Helical" evidence="8">
    <location>
        <begin position="371"/>
        <end position="389"/>
    </location>
</feature>
<comment type="similarity">
    <text evidence="2">Belongs to the resistance-nodulation-cell division (RND) (TC 2.A.6) family. MmpL subfamily.</text>
</comment>
<feature type="transmembrane region" description="Helical" evidence="8">
    <location>
        <begin position="597"/>
        <end position="618"/>
    </location>
</feature>
<dbReference type="PROSITE" id="PS51257">
    <property type="entry name" value="PROKAR_LIPOPROTEIN"/>
    <property type="match status" value="1"/>
</dbReference>
<feature type="transmembrane region" description="Helical" evidence="8">
    <location>
        <begin position="307"/>
        <end position="333"/>
    </location>
</feature>
<dbReference type="RefSeq" id="WP_141633237.1">
    <property type="nucleotide sequence ID" value="NZ_VIGB01000003.1"/>
</dbReference>
<keyword evidence="3" id="KW-1003">Cell membrane</keyword>
<dbReference type="InterPro" id="IPR000731">
    <property type="entry name" value="SSD"/>
</dbReference>
<dbReference type="EMBL" id="VIGB01000003">
    <property type="protein sequence ID" value="TQF02545.1"/>
    <property type="molecule type" value="Genomic_DNA"/>
</dbReference>
<evidence type="ECO:0000256" key="4">
    <source>
        <dbReference type="ARBA" id="ARBA00022692"/>
    </source>
</evidence>
<feature type="transmembrane region" description="Helical" evidence="8">
    <location>
        <begin position="558"/>
        <end position="577"/>
    </location>
</feature>
<dbReference type="AlphaFoldDB" id="A0A540W0J4"/>
<feature type="domain" description="SSD" evidence="9">
    <location>
        <begin position="529"/>
        <end position="694"/>
    </location>
</feature>
<organism evidence="10 11">
    <name type="scientific">Kitasatospora acidiphila</name>
    <dbReference type="NCBI Taxonomy" id="2567942"/>
    <lineage>
        <taxon>Bacteria</taxon>
        <taxon>Bacillati</taxon>
        <taxon>Actinomycetota</taxon>
        <taxon>Actinomycetes</taxon>
        <taxon>Kitasatosporales</taxon>
        <taxon>Streptomycetaceae</taxon>
        <taxon>Kitasatospora</taxon>
    </lineage>
</organism>
<keyword evidence="5 8" id="KW-1133">Transmembrane helix</keyword>
<name>A0A540W0J4_9ACTN</name>
<feature type="transmembrane region" description="Helical" evidence="8">
    <location>
        <begin position="232"/>
        <end position="250"/>
    </location>
</feature>
<comment type="caution">
    <text evidence="10">The sequence shown here is derived from an EMBL/GenBank/DDBJ whole genome shotgun (WGS) entry which is preliminary data.</text>
</comment>
<dbReference type="InterPro" id="IPR050545">
    <property type="entry name" value="Mycobact_MmpL"/>
</dbReference>
<dbReference type="Proteomes" id="UP000319103">
    <property type="component" value="Unassembled WGS sequence"/>
</dbReference>
<evidence type="ECO:0000256" key="3">
    <source>
        <dbReference type="ARBA" id="ARBA00022475"/>
    </source>
</evidence>
<feature type="transmembrane region" description="Helical" evidence="8">
    <location>
        <begin position="670"/>
        <end position="695"/>
    </location>
</feature>
<feature type="transmembrane region" description="Helical" evidence="8">
    <location>
        <begin position="179"/>
        <end position="197"/>
    </location>
</feature>
<feature type="transmembrane region" description="Helical" evidence="8">
    <location>
        <begin position="204"/>
        <end position="226"/>
    </location>
</feature>
<evidence type="ECO:0000256" key="5">
    <source>
        <dbReference type="ARBA" id="ARBA00022989"/>
    </source>
</evidence>
<feature type="domain" description="SSD" evidence="9">
    <location>
        <begin position="216"/>
        <end position="328"/>
    </location>
</feature>
<evidence type="ECO:0000256" key="6">
    <source>
        <dbReference type="ARBA" id="ARBA00023136"/>
    </source>
</evidence>
<accession>A0A540W0J4</accession>
<feature type="transmembrane region" description="Helical" evidence="8">
    <location>
        <begin position="639"/>
        <end position="658"/>
    </location>
</feature>
<evidence type="ECO:0000256" key="8">
    <source>
        <dbReference type="SAM" id="Phobius"/>
    </source>
</evidence>
<feature type="transmembrane region" description="Helical" evidence="8">
    <location>
        <begin position="20"/>
        <end position="38"/>
    </location>
</feature>
<dbReference type="Pfam" id="PF03176">
    <property type="entry name" value="MMPL"/>
    <property type="match status" value="2"/>
</dbReference>
<feature type="region of interest" description="Disordered" evidence="7">
    <location>
        <begin position="721"/>
        <end position="740"/>
    </location>
</feature>
<evidence type="ECO:0000256" key="1">
    <source>
        <dbReference type="ARBA" id="ARBA00004651"/>
    </source>
</evidence>
<keyword evidence="4 8" id="KW-0812">Transmembrane</keyword>
<evidence type="ECO:0000259" key="9">
    <source>
        <dbReference type="PROSITE" id="PS50156"/>
    </source>
</evidence>
<feature type="transmembrane region" description="Helical" evidence="8">
    <location>
        <begin position="526"/>
        <end position="546"/>
    </location>
</feature>
<keyword evidence="6 8" id="KW-0472">Membrane</keyword>
<gene>
    <name evidence="10" type="ORF">E6W39_10045</name>
</gene>